<organism evidence="2">
    <name type="scientific">Triticum urartu</name>
    <name type="common">Red wild einkorn</name>
    <name type="synonym">Crithodium urartu</name>
    <dbReference type="NCBI Taxonomy" id="4572"/>
    <lineage>
        <taxon>Eukaryota</taxon>
        <taxon>Viridiplantae</taxon>
        <taxon>Streptophyta</taxon>
        <taxon>Embryophyta</taxon>
        <taxon>Tracheophyta</taxon>
        <taxon>Spermatophyta</taxon>
        <taxon>Magnoliopsida</taxon>
        <taxon>Liliopsida</taxon>
        <taxon>Poales</taxon>
        <taxon>Poaceae</taxon>
        <taxon>BOP clade</taxon>
        <taxon>Pooideae</taxon>
        <taxon>Triticodae</taxon>
        <taxon>Triticeae</taxon>
        <taxon>Triticinae</taxon>
        <taxon>Triticum</taxon>
    </lineage>
</organism>
<dbReference type="eggNOG" id="KOG4282">
    <property type="taxonomic scope" value="Eukaryota"/>
</dbReference>
<dbReference type="EMBL" id="KD202226">
    <property type="protein sequence ID" value="EMS52790.1"/>
    <property type="molecule type" value="Genomic_DNA"/>
</dbReference>
<reference evidence="2" key="1">
    <citation type="journal article" date="2013" name="Nature">
        <title>Draft genome of the wheat A-genome progenitor Triticum urartu.</title>
        <authorList>
            <person name="Ling H.Q."/>
            <person name="Zhao S."/>
            <person name="Liu D."/>
            <person name="Wang J."/>
            <person name="Sun H."/>
            <person name="Zhang C."/>
            <person name="Fan H."/>
            <person name="Li D."/>
            <person name="Dong L."/>
            <person name="Tao Y."/>
            <person name="Gao C."/>
            <person name="Wu H."/>
            <person name="Li Y."/>
            <person name="Cui Y."/>
            <person name="Guo X."/>
            <person name="Zheng S."/>
            <person name="Wang B."/>
            <person name="Yu K."/>
            <person name="Liang Q."/>
            <person name="Yang W."/>
            <person name="Lou X."/>
            <person name="Chen J."/>
            <person name="Feng M."/>
            <person name="Jian J."/>
            <person name="Zhang X."/>
            <person name="Luo G."/>
            <person name="Jiang Y."/>
            <person name="Liu J."/>
            <person name="Wang Z."/>
            <person name="Sha Y."/>
            <person name="Zhang B."/>
            <person name="Wu H."/>
            <person name="Tang D."/>
            <person name="Shen Q."/>
            <person name="Xue P."/>
            <person name="Zou S."/>
            <person name="Wang X."/>
            <person name="Liu X."/>
            <person name="Wang F."/>
            <person name="Yang Y."/>
            <person name="An X."/>
            <person name="Dong Z."/>
            <person name="Zhang K."/>
            <person name="Zhang X."/>
            <person name="Luo M.C."/>
            <person name="Dvorak J."/>
            <person name="Tong Y."/>
            <person name="Wang J."/>
            <person name="Yang H."/>
            <person name="Li Z."/>
            <person name="Wang D."/>
            <person name="Zhang A."/>
            <person name="Wang J."/>
        </authorList>
    </citation>
    <scope>NUCLEOTIDE SEQUENCE</scope>
</reference>
<dbReference type="PANTHER" id="PTHR31307">
    <property type="entry name" value="TRIHELIX TRANSCRIPTION FACTOR ASIL2"/>
    <property type="match status" value="1"/>
</dbReference>
<feature type="region of interest" description="Disordered" evidence="1">
    <location>
        <begin position="1"/>
        <end position="21"/>
    </location>
</feature>
<sequence length="283" mass="30321">MDTARDGEANGRCGAAGGTKNRRGDAAVAAAGSEAGTEAGGNGFRAREGDPAKICVDLVDMTETTRVCRIPHQKVKMADYKGSVRAGKIGHVLCTGVYYLGCPGLRGGAADSDAANVSSPRSKEVEVGVNDDGAEEVDTPRKRKSPELDVARSIELLASSFVKIERARLEVYRDTERMRAEAEVKKGEMELRRTEIMAKTQLQIARLFAKRLKECVGASSGHACQERRKWFRVTGQSKQLSFSSLGIAQVLNTRPIDTTLEAGSAPSLEAGATDETNFVLSAK</sequence>
<evidence type="ECO:0000313" key="2">
    <source>
        <dbReference type="EMBL" id="EMS52790.1"/>
    </source>
</evidence>
<protein>
    <submittedName>
        <fullName evidence="2">Uncharacterized protein</fullName>
    </submittedName>
</protein>
<gene>
    <name evidence="2" type="ORF">TRIUR3_33466</name>
</gene>
<dbReference type="InterPro" id="IPR044823">
    <property type="entry name" value="ASIL1/2-like"/>
</dbReference>
<dbReference type="PANTHER" id="PTHR31307:SF45">
    <property type="entry name" value="OS09G0558200 PROTEIN"/>
    <property type="match status" value="1"/>
</dbReference>
<name>M7ZKB0_TRIUA</name>
<dbReference type="STRING" id="4572.M7ZKB0"/>
<evidence type="ECO:0000256" key="1">
    <source>
        <dbReference type="SAM" id="MobiDB-lite"/>
    </source>
</evidence>
<proteinExistence type="predicted"/>
<accession>M7ZKB0</accession>
<feature type="region of interest" description="Disordered" evidence="1">
    <location>
        <begin position="110"/>
        <end position="145"/>
    </location>
</feature>
<dbReference type="AlphaFoldDB" id="M7ZKB0"/>